<organism evidence="10 11">
    <name type="scientific">Methylocella silvestris (strain DSM 15510 / CIP 108128 / LMG 27833 / NCIMB 13906 / BL2)</name>
    <dbReference type="NCBI Taxonomy" id="395965"/>
    <lineage>
        <taxon>Bacteria</taxon>
        <taxon>Pseudomonadati</taxon>
        <taxon>Pseudomonadota</taxon>
        <taxon>Alphaproteobacteria</taxon>
        <taxon>Hyphomicrobiales</taxon>
        <taxon>Beijerinckiaceae</taxon>
        <taxon>Methylocella</taxon>
    </lineage>
</organism>
<dbReference type="OrthoDB" id="9804207at2"/>
<feature type="binding site" description="in other chain" evidence="8">
    <location>
        <begin position="136"/>
        <end position="138"/>
    </location>
    <ligand>
        <name>FMN</name>
        <dbReference type="ChEBI" id="CHEBI:58210"/>
        <note>ligand shared between dimeric partners</note>
    </ligand>
</feature>
<dbReference type="InterPro" id="IPR026021">
    <property type="entry name" value="YdjA-like"/>
</dbReference>
<dbReference type="CDD" id="cd02135">
    <property type="entry name" value="YdjA-like"/>
    <property type="match status" value="1"/>
</dbReference>
<keyword evidence="11" id="KW-1185">Reference proteome</keyword>
<dbReference type="InterPro" id="IPR029479">
    <property type="entry name" value="Nitroreductase"/>
</dbReference>
<evidence type="ECO:0000256" key="3">
    <source>
        <dbReference type="ARBA" id="ARBA00022643"/>
    </source>
</evidence>
<reference evidence="10 11" key="1">
    <citation type="journal article" date="2010" name="J. Bacteriol.">
        <title>Complete genome sequence of the aerobic facultative methanotroph Methylocella silvestris BL2.</title>
        <authorList>
            <person name="Chen Y."/>
            <person name="Crombie A."/>
            <person name="Rahman M.T."/>
            <person name="Dedysh S.N."/>
            <person name="Liesack W."/>
            <person name="Stott M.B."/>
            <person name="Alam M."/>
            <person name="Theisen A.R."/>
            <person name="Murrell J.C."/>
            <person name="Dunfield P.F."/>
        </authorList>
    </citation>
    <scope>NUCLEOTIDE SEQUENCE [LARGE SCALE GENOMIC DNA]</scope>
    <source>
        <strain evidence="11">DSM 15510 / CIP 108128 / LMG 27833 / NCIMB 13906 / BL2</strain>
    </source>
</reference>
<keyword evidence="6 7" id="KW-0520">NAD</keyword>
<dbReference type="Gene3D" id="3.40.109.10">
    <property type="entry name" value="NADH Oxidase"/>
    <property type="match status" value="1"/>
</dbReference>
<dbReference type="SUPFAM" id="SSF55469">
    <property type="entry name" value="FMN-dependent nitroreductase-like"/>
    <property type="match status" value="1"/>
</dbReference>
<accession>B8EJM0</accession>
<evidence type="ECO:0000256" key="2">
    <source>
        <dbReference type="ARBA" id="ARBA00022630"/>
    </source>
</evidence>
<dbReference type="GO" id="GO:0016491">
    <property type="term" value="F:oxidoreductase activity"/>
    <property type="evidence" value="ECO:0007669"/>
    <property type="project" value="UniProtKB-UniRule"/>
</dbReference>
<dbReference type="eggNOG" id="COG0778">
    <property type="taxonomic scope" value="Bacteria"/>
</dbReference>
<dbReference type="AlphaFoldDB" id="B8EJM0"/>
<dbReference type="EC" id="1.-.-.-" evidence="7"/>
<dbReference type="RefSeq" id="WP_012589494.1">
    <property type="nucleotide sequence ID" value="NC_011666.1"/>
</dbReference>
<name>B8EJM0_METSB</name>
<evidence type="ECO:0000256" key="5">
    <source>
        <dbReference type="ARBA" id="ARBA00023002"/>
    </source>
</evidence>
<evidence type="ECO:0000313" key="11">
    <source>
        <dbReference type="Proteomes" id="UP000002257"/>
    </source>
</evidence>
<dbReference type="PANTHER" id="PTHR43821">
    <property type="entry name" value="NAD(P)H NITROREDUCTASE YDJA-RELATED"/>
    <property type="match status" value="1"/>
</dbReference>
<dbReference type="InterPro" id="IPR000415">
    <property type="entry name" value="Nitroreductase-like"/>
</dbReference>
<evidence type="ECO:0000259" key="9">
    <source>
        <dbReference type="Pfam" id="PF00881"/>
    </source>
</evidence>
<evidence type="ECO:0000256" key="1">
    <source>
        <dbReference type="ARBA" id="ARBA00007118"/>
    </source>
</evidence>
<dbReference type="Proteomes" id="UP000002257">
    <property type="component" value="Chromosome"/>
</dbReference>
<feature type="domain" description="Nitroreductase" evidence="9">
    <location>
        <begin position="22"/>
        <end position="167"/>
    </location>
</feature>
<feature type="binding site" description="in other chain" evidence="8">
    <location>
        <begin position="11"/>
        <end position="13"/>
    </location>
    <ligand>
        <name>FMN</name>
        <dbReference type="ChEBI" id="CHEBI:58210"/>
        <note>ligand shared between dimeric partners</note>
    </ligand>
</feature>
<evidence type="ECO:0000256" key="7">
    <source>
        <dbReference type="PIRNR" id="PIRNR000232"/>
    </source>
</evidence>
<sequence length="187" mass="20681">MNAMIEMLKARRSAPPVTLQGPVPTTEQIATLLAIASRVPDHGKLAPWRFIVFEGEARERAGAMIAEVFRDAHPEADEKRLEIEKNRLSLAPLVIGVVSRAATHPKIPEWEQVLSAGAACMNLVVAANAMGFATCWLTEWFGYDRDVLSRLGLRPGEKMAGFVHIGRNDAEREDRIRPALGDIVTRF</sequence>
<keyword evidence="3 7" id="KW-0288">FMN</keyword>
<evidence type="ECO:0000313" key="10">
    <source>
        <dbReference type="EMBL" id="ACK49424.1"/>
    </source>
</evidence>
<comment type="cofactor">
    <cofactor evidence="8">
        <name>FMN</name>
        <dbReference type="ChEBI" id="CHEBI:58210"/>
    </cofactor>
    <text evidence="8">Binds 1 FMN per subunit.</text>
</comment>
<dbReference type="STRING" id="395965.Msil_0450"/>
<dbReference type="PANTHER" id="PTHR43821:SF1">
    <property type="entry name" value="NAD(P)H NITROREDUCTASE YDJA-RELATED"/>
    <property type="match status" value="1"/>
</dbReference>
<dbReference type="Pfam" id="PF00881">
    <property type="entry name" value="Nitroreductase"/>
    <property type="match status" value="1"/>
</dbReference>
<gene>
    <name evidence="10" type="ordered locus">Msil_0450</name>
</gene>
<keyword evidence="2 7" id="KW-0285">Flavoprotein</keyword>
<keyword evidence="5 7" id="KW-0560">Oxidoreductase</keyword>
<feature type="binding site" evidence="8">
    <location>
        <position position="42"/>
    </location>
    <ligand>
        <name>FMN</name>
        <dbReference type="ChEBI" id="CHEBI:58210"/>
        <note>ligand shared between dimeric partners</note>
    </ligand>
</feature>
<feature type="binding site" evidence="8">
    <location>
        <position position="38"/>
    </location>
    <ligand>
        <name>FMN</name>
        <dbReference type="ChEBI" id="CHEBI:58210"/>
        <note>ligand shared between dimeric partners</note>
    </ligand>
</feature>
<proteinExistence type="inferred from homology"/>
<dbReference type="EMBL" id="CP001280">
    <property type="protein sequence ID" value="ACK49424.1"/>
    <property type="molecule type" value="Genomic_DNA"/>
</dbReference>
<dbReference type="HOGENOM" id="CLU_070764_5_0_5"/>
<evidence type="ECO:0000256" key="4">
    <source>
        <dbReference type="ARBA" id="ARBA00022857"/>
    </source>
</evidence>
<evidence type="ECO:0000256" key="6">
    <source>
        <dbReference type="ARBA" id="ARBA00023027"/>
    </source>
</evidence>
<keyword evidence="4 7" id="KW-0521">NADP</keyword>
<dbReference type="InterPro" id="IPR052530">
    <property type="entry name" value="NAD(P)H_nitroreductase"/>
</dbReference>
<comment type="similarity">
    <text evidence="1 7">Belongs to the nitroreductase family.</text>
</comment>
<evidence type="ECO:0000256" key="8">
    <source>
        <dbReference type="PIRSR" id="PIRSR000232-1"/>
    </source>
</evidence>
<dbReference type="KEGG" id="msl:Msil_0450"/>
<dbReference type="PIRSF" id="PIRSF000232">
    <property type="entry name" value="YdjA"/>
    <property type="match status" value="1"/>
</dbReference>
<protein>
    <recommendedName>
        <fullName evidence="7">Putative NAD(P)H nitroreductase</fullName>
        <ecNumber evidence="7">1.-.-.-</ecNumber>
    </recommendedName>
</protein>